<accession>A0A7X0DDS0</accession>
<name>A0A7X0DDS0_9HYPH</name>
<dbReference type="AlphaFoldDB" id="A0A7X0DDS0"/>
<evidence type="ECO:0000313" key="3">
    <source>
        <dbReference type="Proteomes" id="UP000535501"/>
    </source>
</evidence>
<organism evidence="2 3">
    <name type="scientific">Pseudorhizobium flavum</name>
    <dbReference type="NCBI Taxonomy" id="1335061"/>
    <lineage>
        <taxon>Bacteria</taxon>
        <taxon>Pseudomonadati</taxon>
        <taxon>Pseudomonadota</taxon>
        <taxon>Alphaproteobacteria</taxon>
        <taxon>Hyphomicrobiales</taxon>
        <taxon>Rhizobiaceae</taxon>
        <taxon>Rhizobium/Agrobacterium group</taxon>
        <taxon>Pseudorhizobium</taxon>
    </lineage>
</organism>
<reference evidence="2 3" key="1">
    <citation type="submission" date="2020-08" db="EMBL/GenBank/DDBJ databases">
        <title>Genomic Encyclopedia of Type Strains, Phase IV (KMG-IV): sequencing the most valuable type-strain genomes for metagenomic binning, comparative biology and taxonomic classification.</title>
        <authorList>
            <person name="Goeker M."/>
        </authorList>
    </citation>
    <scope>NUCLEOTIDE SEQUENCE [LARGE SCALE GENOMIC DNA]</scope>
    <source>
        <strain evidence="2 3">DSM 102134</strain>
    </source>
</reference>
<protein>
    <submittedName>
        <fullName evidence="2">Uncharacterized protein</fullName>
    </submittedName>
</protein>
<gene>
    <name evidence="2" type="ORF">HNQ75_003218</name>
</gene>
<evidence type="ECO:0000256" key="1">
    <source>
        <dbReference type="SAM" id="MobiDB-lite"/>
    </source>
</evidence>
<sequence>MPVVAELLQRTRTQPSEVMEHLGAFERMELVARPLVRGTDVALAIRGRSADLFHEPMPDDHQVALLTEVQHYLRTILTELGKVDDGVILTGRWANVDSCRTGGLAIYTAFHPDGRGGYIGRPVDGHRWTVACNMVLRSSSVTLQSQDILSKLGDRTERLVEKANAANYFADGIPVVEGVLWHFRNQSTTDAPPIFQTMSQRHEWQRRLRASPVPDPGWR</sequence>
<dbReference type="RefSeq" id="WP_077548052.1">
    <property type="nucleotide sequence ID" value="NZ_JACHEJ010000008.1"/>
</dbReference>
<dbReference type="Proteomes" id="UP000535501">
    <property type="component" value="Unassembled WGS sequence"/>
</dbReference>
<proteinExistence type="predicted"/>
<keyword evidence="3" id="KW-1185">Reference proteome</keyword>
<evidence type="ECO:0000313" key="2">
    <source>
        <dbReference type="EMBL" id="MBB6181233.1"/>
    </source>
</evidence>
<comment type="caution">
    <text evidence="2">The sequence shown here is derived from an EMBL/GenBank/DDBJ whole genome shotgun (WGS) entry which is preliminary data.</text>
</comment>
<dbReference type="EMBL" id="JACHEJ010000008">
    <property type="protein sequence ID" value="MBB6181233.1"/>
    <property type="molecule type" value="Genomic_DNA"/>
</dbReference>
<feature type="region of interest" description="Disordered" evidence="1">
    <location>
        <begin position="200"/>
        <end position="219"/>
    </location>
</feature>